<evidence type="ECO:0000313" key="2">
    <source>
        <dbReference type="EMBL" id="QDT75073.1"/>
    </source>
</evidence>
<keyword evidence="1" id="KW-0732">Signal</keyword>
<dbReference type="KEGG" id="llh:I41_42820"/>
<dbReference type="OrthoDB" id="286361at2"/>
<evidence type="ECO:0008006" key="4">
    <source>
        <dbReference type="Google" id="ProtNLM"/>
    </source>
</evidence>
<gene>
    <name evidence="2" type="ORF">I41_42820</name>
</gene>
<reference evidence="2 3" key="1">
    <citation type="submission" date="2019-02" db="EMBL/GenBank/DDBJ databases">
        <title>Deep-cultivation of Planctomycetes and their phenomic and genomic characterization uncovers novel biology.</title>
        <authorList>
            <person name="Wiegand S."/>
            <person name="Jogler M."/>
            <person name="Boedeker C."/>
            <person name="Pinto D."/>
            <person name="Vollmers J."/>
            <person name="Rivas-Marin E."/>
            <person name="Kohn T."/>
            <person name="Peeters S.H."/>
            <person name="Heuer A."/>
            <person name="Rast P."/>
            <person name="Oberbeckmann S."/>
            <person name="Bunk B."/>
            <person name="Jeske O."/>
            <person name="Meyerdierks A."/>
            <person name="Storesund J.E."/>
            <person name="Kallscheuer N."/>
            <person name="Luecker S."/>
            <person name="Lage O.M."/>
            <person name="Pohl T."/>
            <person name="Merkel B.J."/>
            <person name="Hornburger P."/>
            <person name="Mueller R.-W."/>
            <person name="Bruemmer F."/>
            <person name="Labrenz M."/>
            <person name="Spormann A.M."/>
            <person name="Op den Camp H."/>
            <person name="Overmann J."/>
            <person name="Amann R."/>
            <person name="Jetten M.S.M."/>
            <person name="Mascher T."/>
            <person name="Medema M.H."/>
            <person name="Devos D.P."/>
            <person name="Kaster A.-K."/>
            <person name="Ovreas L."/>
            <person name="Rohde M."/>
            <person name="Galperin M.Y."/>
            <person name="Jogler C."/>
        </authorList>
    </citation>
    <scope>NUCLEOTIDE SEQUENCE [LARGE SCALE GENOMIC DNA]</scope>
    <source>
        <strain evidence="2 3">I41</strain>
    </source>
</reference>
<sequence precursor="true">MTEHQHARGFCLVRPAHRGALLGALLLAAVGCGAGDGKVPVTGVVTFDGSPMPDGYITFTPEGGGTPAAAPIAAGKFEVGVKPGAHRVEIEASHFVGEKNPIMGLQPREQYVPARYNSETTLRSEVTADGENAFNFDLTSK</sequence>
<dbReference type="EMBL" id="CP036339">
    <property type="protein sequence ID" value="QDT75073.1"/>
    <property type="molecule type" value="Genomic_DNA"/>
</dbReference>
<evidence type="ECO:0000256" key="1">
    <source>
        <dbReference type="SAM" id="SignalP"/>
    </source>
</evidence>
<protein>
    <recommendedName>
        <fullName evidence="4">Carboxypeptidase regulatory-like domain-containing protein</fullName>
    </recommendedName>
</protein>
<name>A0A517U387_9BACT</name>
<organism evidence="2 3">
    <name type="scientific">Lacipirellula limnantheis</name>
    <dbReference type="NCBI Taxonomy" id="2528024"/>
    <lineage>
        <taxon>Bacteria</taxon>
        <taxon>Pseudomonadati</taxon>
        <taxon>Planctomycetota</taxon>
        <taxon>Planctomycetia</taxon>
        <taxon>Pirellulales</taxon>
        <taxon>Lacipirellulaceae</taxon>
        <taxon>Lacipirellula</taxon>
    </lineage>
</organism>
<dbReference type="AlphaFoldDB" id="A0A517U387"/>
<feature type="chain" id="PRO_5021822557" description="Carboxypeptidase regulatory-like domain-containing protein" evidence="1">
    <location>
        <begin position="35"/>
        <end position="141"/>
    </location>
</feature>
<evidence type="ECO:0000313" key="3">
    <source>
        <dbReference type="Proteomes" id="UP000317909"/>
    </source>
</evidence>
<accession>A0A517U387</accession>
<proteinExistence type="predicted"/>
<dbReference type="Proteomes" id="UP000317909">
    <property type="component" value="Chromosome"/>
</dbReference>
<keyword evidence="3" id="KW-1185">Reference proteome</keyword>
<feature type="signal peptide" evidence="1">
    <location>
        <begin position="1"/>
        <end position="34"/>
    </location>
</feature>
<dbReference type="RefSeq" id="WP_145434773.1">
    <property type="nucleotide sequence ID" value="NZ_CP036339.1"/>
</dbReference>